<dbReference type="InterPro" id="IPR001451">
    <property type="entry name" value="Hexapep"/>
</dbReference>
<proteinExistence type="predicted"/>
<dbReference type="Proteomes" id="UP001595900">
    <property type="component" value="Unassembled WGS sequence"/>
</dbReference>
<dbReference type="SUPFAM" id="SSF51161">
    <property type="entry name" value="Trimeric LpxA-like enzymes"/>
    <property type="match status" value="1"/>
</dbReference>
<protein>
    <submittedName>
        <fullName evidence="3">Acyltransferase</fullName>
        <ecNumber evidence="3">2.3.1.-</ecNumber>
    </submittedName>
</protein>
<dbReference type="PANTHER" id="PTHR43300:SF11">
    <property type="entry name" value="ACETYLTRANSFERASE RV3034C-RELATED"/>
    <property type="match status" value="1"/>
</dbReference>
<comment type="caution">
    <text evidence="3">The sequence shown here is derived from an EMBL/GenBank/DDBJ whole genome shotgun (WGS) entry which is preliminary data.</text>
</comment>
<evidence type="ECO:0000256" key="1">
    <source>
        <dbReference type="ARBA" id="ARBA00022679"/>
    </source>
</evidence>
<dbReference type="Gene3D" id="2.160.10.10">
    <property type="entry name" value="Hexapeptide repeat proteins"/>
    <property type="match status" value="1"/>
</dbReference>
<dbReference type="CDD" id="cd04647">
    <property type="entry name" value="LbH_MAT_like"/>
    <property type="match status" value="1"/>
</dbReference>
<dbReference type="InterPro" id="IPR011004">
    <property type="entry name" value="Trimer_LpxA-like_sf"/>
</dbReference>
<dbReference type="PANTHER" id="PTHR43300">
    <property type="entry name" value="ACETYLTRANSFERASE"/>
    <property type="match status" value="1"/>
</dbReference>
<keyword evidence="2" id="KW-0677">Repeat</keyword>
<dbReference type="Pfam" id="PF00132">
    <property type="entry name" value="Hexapep"/>
    <property type="match status" value="1"/>
</dbReference>
<accession>A0ABV8Q5S3</accession>
<name>A0ABV8Q5S3_9MICO</name>
<gene>
    <name evidence="3" type="ORF">ACFOYW_08170</name>
</gene>
<evidence type="ECO:0000256" key="2">
    <source>
        <dbReference type="ARBA" id="ARBA00022737"/>
    </source>
</evidence>
<dbReference type="EC" id="2.3.1.-" evidence="3"/>
<dbReference type="PROSITE" id="PS00101">
    <property type="entry name" value="HEXAPEP_TRANSFERASES"/>
    <property type="match status" value="1"/>
</dbReference>
<keyword evidence="1 3" id="KW-0808">Transferase</keyword>
<dbReference type="EMBL" id="JBHSCN010000005">
    <property type="protein sequence ID" value="MFC4243347.1"/>
    <property type="molecule type" value="Genomic_DNA"/>
</dbReference>
<keyword evidence="3" id="KW-0012">Acyltransferase</keyword>
<dbReference type="InterPro" id="IPR018357">
    <property type="entry name" value="Hexapep_transf_CS"/>
</dbReference>
<organism evidence="3 4">
    <name type="scientific">Gryllotalpicola reticulitermitis</name>
    <dbReference type="NCBI Taxonomy" id="1184153"/>
    <lineage>
        <taxon>Bacteria</taxon>
        <taxon>Bacillati</taxon>
        <taxon>Actinomycetota</taxon>
        <taxon>Actinomycetes</taxon>
        <taxon>Micrococcales</taxon>
        <taxon>Microbacteriaceae</taxon>
        <taxon>Gryllotalpicola</taxon>
    </lineage>
</organism>
<dbReference type="InterPro" id="IPR050179">
    <property type="entry name" value="Trans_hexapeptide_repeat"/>
</dbReference>
<dbReference type="GO" id="GO:0016746">
    <property type="term" value="F:acyltransferase activity"/>
    <property type="evidence" value="ECO:0007669"/>
    <property type="project" value="UniProtKB-KW"/>
</dbReference>
<sequence length="133" mass="13925">MGDDCRLLDIDPLTFGSEPHLISLGNRVTVTAGVRFITHDGAAWVLRKSHPGIGVYGPISVGNNVFIGFNALILPDVHIGDDSIVAAGAVVTRDVPSGAVVGGVPARVLSRITDYEARALAKAELNTAVADRR</sequence>
<evidence type="ECO:0000313" key="3">
    <source>
        <dbReference type="EMBL" id="MFC4243347.1"/>
    </source>
</evidence>
<reference evidence="4" key="1">
    <citation type="journal article" date="2019" name="Int. J. Syst. Evol. Microbiol.">
        <title>The Global Catalogue of Microorganisms (GCM) 10K type strain sequencing project: providing services to taxonomists for standard genome sequencing and annotation.</title>
        <authorList>
            <consortium name="The Broad Institute Genomics Platform"/>
            <consortium name="The Broad Institute Genome Sequencing Center for Infectious Disease"/>
            <person name="Wu L."/>
            <person name="Ma J."/>
        </authorList>
    </citation>
    <scope>NUCLEOTIDE SEQUENCE [LARGE SCALE GENOMIC DNA]</scope>
    <source>
        <strain evidence="4">CGMCC 1.10363</strain>
    </source>
</reference>
<keyword evidence="4" id="KW-1185">Reference proteome</keyword>
<evidence type="ECO:0000313" key="4">
    <source>
        <dbReference type="Proteomes" id="UP001595900"/>
    </source>
</evidence>